<dbReference type="PANTHER" id="PTHR10545:SF29">
    <property type="entry name" value="GH14572P-RELATED"/>
    <property type="match status" value="1"/>
</dbReference>
<comment type="similarity">
    <text evidence="1">Belongs to the acetyltransferase family.</text>
</comment>
<dbReference type="CDD" id="cd04301">
    <property type="entry name" value="NAT_SF"/>
    <property type="match status" value="1"/>
</dbReference>
<proteinExistence type="inferred from homology"/>
<dbReference type="OrthoDB" id="9792929at2"/>
<gene>
    <name evidence="5" type="ordered locus">AM1_2933</name>
</gene>
<name>B0CBE5_ACAM1</name>
<dbReference type="STRING" id="329726.AM1_2933"/>
<keyword evidence="2 5" id="KW-0808">Transferase</keyword>
<evidence type="ECO:0000313" key="5">
    <source>
        <dbReference type="EMBL" id="ABW27930.1"/>
    </source>
</evidence>
<reference evidence="5 6" key="1">
    <citation type="journal article" date="2008" name="Proc. Natl. Acad. Sci. U.S.A.">
        <title>Niche adaptation and genome expansion in the chlorophyll d-producing cyanobacterium Acaryochloris marina.</title>
        <authorList>
            <person name="Swingley W.D."/>
            <person name="Chen M."/>
            <person name="Cheung P.C."/>
            <person name="Conrad A.L."/>
            <person name="Dejesa L.C."/>
            <person name="Hao J."/>
            <person name="Honchak B.M."/>
            <person name="Karbach L.E."/>
            <person name="Kurdoglu A."/>
            <person name="Lahiri S."/>
            <person name="Mastrian S.D."/>
            <person name="Miyashita H."/>
            <person name="Page L."/>
            <person name="Ramakrishna P."/>
            <person name="Satoh S."/>
            <person name="Sattley W.M."/>
            <person name="Shimada Y."/>
            <person name="Taylor H.L."/>
            <person name="Tomo T."/>
            <person name="Tsuchiya T."/>
            <person name="Wang Z.T."/>
            <person name="Raymond J."/>
            <person name="Mimuro M."/>
            <person name="Blankenship R.E."/>
            <person name="Touchman J.W."/>
        </authorList>
    </citation>
    <scope>NUCLEOTIDE SEQUENCE [LARGE SCALE GENOMIC DNA]</scope>
    <source>
        <strain evidence="6">MBIC 11017</strain>
    </source>
</reference>
<dbReference type="PROSITE" id="PS51186">
    <property type="entry name" value="GNAT"/>
    <property type="match status" value="1"/>
</dbReference>
<dbReference type="AlphaFoldDB" id="B0CBE5"/>
<evidence type="ECO:0000256" key="1">
    <source>
        <dbReference type="ARBA" id="ARBA00008694"/>
    </source>
</evidence>
<dbReference type="EMBL" id="CP000828">
    <property type="protein sequence ID" value="ABW27930.1"/>
    <property type="molecule type" value="Genomic_DNA"/>
</dbReference>
<keyword evidence="3" id="KW-0012">Acyltransferase</keyword>
<dbReference type="InterPro" id="IPR000182">
    <property type="entry name" value="GNAT_dom"/>
</dbReference>
<evidence type="ECO:0000313" key="6">
    <source>
        <dbReference type="Proteomes" id="UP000000268"/>
    </source>
</evidence>
<keyword evidence="6" id="KW-1185">Reference proteome</keyword>
<evidence type="ECO:0000256" key="2">
    <source>
        <dbReference type="ARBA" id="ARBA00022679"/>
    </source>
</evidence>
<accession>B0CBE5</accession>
<dbReference type="KEGG" id="amr:AM1_2933"/>
<dbReference type="HOGENOM" id="CLU_013985_41_3_3"/>
<dbReference type="GO" id="GO:0008080">
    <property type="term" value="F:N-acetyltransferase activity"/>
    <property type="evidence" value="ECO:0007669"/>
    <property type="project" value="UniProtKB-ARBA"/>
</dbReference>
<evidence type="ECO:0000259" key="4">
    <source>
        <dbReference type="PROSITE" id="PS51186"/>
    </source>
</evidence>
<feature type="domain" description="N-acetyltransferase" evidence="4">
    <location>
        <begin position="2"/>
        <end position="157"/>
    </location>
</feature>
<dbReference type="RefSeq" id="WP_012163365.1">
    <property type="nucleotide sequence ID" value="NC_009925.1"/>
</dbReference>
<dbReference type="eggNOG" id="COG0456">
    <property type="taxonomic scope" value="Bacteria"/>
</dbReference>
<protein>
    <submittedName>
        <fullName evidence="5">Acetyltransferase, gnat family</fullName>
    </submittedName>
</protein>
<dbReference type="InterPro" id="IPR016181">
    <property type="entry name" value="Acyl_CoA_acyltransferase"/>
</dbReference>
<dbReference type="Gene3D" id="3.40.630.30">
    <property type="match status" value="1"/>
</dbReference>
<organism evidence="5 6">
    <name type="scientific">Acaryochloris marina (strain MBIC 11017)</name>
    <dbReference type="NCBI Taxonomy" id="329726"/>
    <lineage>
        <taxon>Bacteria</taxon>
        <taxon>Bacillati</taxon>
        <taxon>Cyanobacteriota</taxon>
        <taxon>Cyanophyceae</taxon>
        <taxon>Acaryochloridales</taxon>
        <taxon>Acaryochloridaceae</taxon>
        <taxon>Acaryochloris</taxon>
    </lineage>
</organism>
<dbReference type="Proteomes" id="UP000000268">
    <property type="component" value="Chromosome"/>
</dbReference>
<dbReference type="FunFam" id="3.40.630.30:FF:000064">
    <property type="entry name" value="GNAT family acetyltransferase"/>
    <property type="match status" value="1"/>
</dbReference>
<dbReference type="SUPFAM" id="SSF55729">
    <property type="entry name" value="Acyl-CoA N-acyltransferases (Nat)"/>
    <property type="match status" value="1"/>
</dbReference>
<sequence>MVSIRAAEQGDVSALFALILELAQYEHLEDAVTGSADALKEHLFGDPPYVEALVAEIDQQIVGYALFFTSYSTFLTQPGLYLEDLYVQKHHRGQGVGKALLKQVAKLVAERNYGRLEWSVLDWNESAIAFYETLGATVLPDWRTCRVTGAALTTLASG</sequence>
<dbReference type="InterPro" id="IPR051016">
    <property type="entry name" value="Diverse_Substrate_AcTransf"/>
</dbReference>
<dbReference type="PANTHER" id="PTHR10545">
    <property type="entry name" value="DIAMINE N-ACETYLTRANSFERASE"/>
    <property type="match status" value="1"/>
</dbReference>
<evidence type="ECO:0000256" key="3">
    <source>
        <dbReference type="ARBA" id="ARBA00023315"/>
    </source>
</evidence>
<dbReference type="Pfam" id="PF00583">
    <property type="entry name" value="Acetyltransf_1"/>
    <property type="match status" value="1"/>
</dbReference>